<dbReference type="PANTHER" id="PTHR41677">
    <property type="entry name" value="YALI0B19030P"/>
    <property type="match status" value="1"/>
</dbReference>
<reference evidence="3" key="3">
    <citation type="submission" date="2025-04" db="UniProtKB">
        <authorList>
            <consortium name="RefSeq"/>
        </authorList>
    </citation>
    <scope>IDENTIFICATION</scope>
    <source>
        <strain evidence="3">CBS 304.34</strain>
    </source>
</reference>
<evidence type="ECO:0000313" key="3">
    <source>
        <dbReference type="RefSeq" id="XP_033579770.1"/>
    </source>
</evidence>
<dbReference type="OrthoDB" id="3931090at2759"/>
<dbReference type="EMBL" id="MU003696">
    <property type="protein sequence ID" value="KAF2812806.1"/>
    <property type="molecule type" value="Genomic_DNA"/>
</dbReference>
<sequence>MEELGYTPIMGTSRAAYVAFSLVDSVGSPKLREITDSEGMIPRKLWTQLSSRFSRFAGIDIVPAMYEESQMRVDKPSEGHNPAGWHKDSYPYTCGIMLSDTEGGTAFVLQGYHVPHKRMPFFGADKIFTAIAPFRPRSSFEVDETYLGTCQPMFNTTPYTSLIKYRLDMICDIGERNLEHSPADAAKKILLLLKRTFTEIWNNNDDFSNPIQLLGNVVNAAKRQAKFLEDRLVKKRGPVKKEAMIAFLAEAICIVKRATDTLGIQRLGVYQKKESRVGREHLVRLATPRDLNRLAFVLMTGFSFSPVNQYLRPKYSDHPGDTYYDYLLQIVGHFLNPTTWIYVSEDSYAPEEEKHIPEAFPKDFLCLATGDKVIAGVAICSGLEHRNIEKKEREFLEIIKDNTKSQARDKNLLAEASYTKQTRAEKEKIFEGCSTKVEVLVVQPSYFDRGHGKALASACTEAADINKSKACVSATKNSKKIFKDLGFEFEELEVTCKSPFSIFLGKR</sequence>
<dbReference type="PANTHER" id="PTHR41677:SF1">
    <property type="entry name" value="FE2OG DIOXYGENASE DOMAIN-CONTAINING PROTEIN"/>
    <property type="match status" value="1"/>
</dbReference>
<gene>
    <name evidence="1 3" type="ORF">BDZ99DRAFT_568132</name>
</gene>
<dbReference type="InterPro" id="IPR016181">
    <property type="entry name" value="Acyl_CoA_acyltransferase"/>
</dbReference>
<reference evidence="3" key="2">
    <citation type="submission" date="2020-04" db="EMBL/GenBank/DDBJ databases">
        <authorList>
            <consortium name="NCBI Genome Project"/>
        </authorList>
    </citation>
    <scope>NUCLEOTIDE SEQUENCE</scope>
    <source>
        <strain evidence="3">CBS 304.34</strain>
    </source>
</reference>
<keyword evidence="2" id="KW-1185">Reference proteome</keyword>
<evidence type="ECO:0000313" key="2">
    <source>
        <dbReference type="Proteomes" id="UP000504636"/>
    </source>
</evidence>
<dbReference type="GeneID" id="54468647"/>
<dbReference type="AlphaFoldDB" id="A0A6A6YV22"/>
<accession>A0A6A6YV22</accession>
<proteinExistence type="predicted"/>
<dbReference type="Gene3D" id="3.40.630.30">
    <property type="match status" value="1"/>
</dbReference>
<reference evidence="1 3" key="1">
    <citation type="journal article" date="2020" name="Stud. Mycol.">
        <title>101 Dothideomycetes genomes: a test case for predicting lifestyles and emergence of pathogens.</title>
        <authorList>
            <person name="Haridas S."/>
            <person name="Albert R."/>
            <person name="Binder M."/>
            <person name="Bloem J."/>
            <person name="Labutti K."/>
            <person name="Salamov A."/>
            <person name="Andreopoulos B."/>
            <person name="Baker S."/>
            <person name="Barry K."/>
            <person name="Bills G."/>
            <person name="Bluhm B."/>
            <person name="Cannon C."/>
            <person name="Castanera R."/>
            <person name="Culley D."/>
            <person name="Daum C."/>
            <person name="Ezra D."/>
            <person name="Gonzalez J."/>
            <person name="Henrissat B."/>
            <person name="Kuo A."/>
            <person name="Liang C."/>
            <person name="Lipzen A."/>
            <person name="Lutzoni F."/>
            <person name="Magnuson J."/>
            <person name="Mondo S."/>
            <person name="Nolan M."/>
            <person name="Ohm R."/>
            <person name="Pangilinan J."/>
            <person name="Park H.-J."/>
            <person name="Ramirez L."/>
            <person name="Alfaro M."/>
            <person name="Sun H."/>
            <person name="Tritt A."/>
            <person name="Yoshinaga Y."/>
            <person name="Zwiers L.-H."/>
            <person name="Turgeon B."/>
            <person name="Goodwin S."/>
            <person name="Spatafora J."/>
            <person name="Crous P."/>
            <person name="Grigoriev I."/>
        </authorList>
    </citation>
    <scope>NUCLEOTIDE SEQUENCE</scope>
    <source>
        <strain evidence="1 3">CBS 304.34</strain>
    </source>
</reference>
<organism evidence="1">
    <name type="scientific">Mytilinidion resinicola</name>
    <dbReference type="NCBI Taxonomy" id="574789"/>
    <lineage>
        <taxon>Eukaryota</taxon>
        <taxon>Fungi</taxon>
        <taxon>Dikarya</taxon>
        <taxon>Ascomycota</taxon>
        <taxon>Pezizomycotina</taxon>
        <taxon>Dothideomycetes</taxon>
        <taxon>Pleosporomycetidae</taxon>
        <taxon>Mytilinidiales</taxon>
        <taxon>Mytilinidiaceae</taxon>
        <taxon>Mytilinidion</taxon>
    </lineage>
</organism>
<name>A0A6A6YV22_9PEZI</name>
<evidence type="ECO:0000313" key="1">
    <source>
        <dbReference type="EMBL" id="KAF2812806.1"/>
    </source>
</evidence>
<dbReference type="SUPFAM" id="SSF55729">
    <property type="entry name" value="Acyl-CoA N-acyltransferases (Nat)"/>
    <property type="match status" value="1"/>
</dbReference>
<dbReference type="RefSeq" id="XP_033579770.1">
    <property type="nucleotide sequence ID" value="XM_033727754.1"/>
</dbReference>
<protein>
    <submittedName>
        <fullName evidence="1 3">Uncharacterized protein</fullName>
    </submittedName>
</protein>
<dbReference type="Proteomes" id="UP000504636">
    <property type="component" value="Unplaced"/>
</dbReference>